<evidence type="ECO:0000313" key="2">
    <source>
        <dbReference type="Proteomes" id="UP000265618"/>
    </source>
</evidence>
<gene>
    <name evidence="1" type="ORF">KIPB_006210</name>
</gene>
<dbReference type="AlphaFoldDB" id="A0A9K3CZA6"/>
<reference evidence="1 2" key="1">
    <citation type="journal article" date="2018" name="PLoS ONE">
        <title>The draft genome of Kipferlia bialata reveals reductive genome evolution in fornicate parasites.</title>
        <authorList>
            <person name="Tanifuji G."/>
            <person name="Takabayashi S."/>
            <person name="Kume K."/>
            <person name="Takagi M."/>
            <person name="Nakayama T."/>
            <person name="Kamikawa R."/>
            <person name="Inagaki Y."/>
            <person name="Hashimoto T."/>
        </authorList>
    </citation>
    <scope>NUCLEOTIDE SEQUENCE [LARGE SCALE GENOMIC DNA]</scope>
    <source>
        <strain evidence="1">NY0173</strain>
    </source>
</reference>
<organism evidence="1 2">
    <name type="scientific">Kipferlia bialata</name>
    <dbReference type="NCBI Taxonomy" id="797122"/>
    <lineage>
        <taxon>Eukaryota</taxon>
        <taxon>Metamonada</taxon>
        <taxon>Carpediemonas-like organisms</taxon>
        <taxon>Kipferlia</taxon>
    </lineage>
</organism>
<comment type="caution">
    <text evidence="1">The sequence shown here is derived from an EMBL/GenBank/DDBJ whole genome shotgun (WGS) entry which is preliminary data.</text>
</comment>
<keyword evidence="2" id="KW-1185">Reference proteome</keyword>
<accession>A0A9K3CZA6</accession>
<evidence type="ECO:0000313" key="1">
    <source>
        <dbReference type="EMBL" id="GIQ84670.1"/>
    </source>
</evidence>
<dbReference type="Proteomes" id="UP000265618">
    <property type="component" value="Unassembled WGS sequence"/>
</dbReference>
<name>A0A9K3CZA6_9EUKA</name>
<protein>
    <submittedName>
        <fullName evidence="1">Uncharacterized protein</fullName>
    </submittedName>
</protein>
<proteinExistence type="predicted"/>
<sequence>MDPRLIFLKDVVVRQSDNAYGVYGLEEVKVTTTHMADINVPVSPGLFLTCVEGIAYLSNPSVVRFMKVVRGDDGTLTLREADPSVATPYPHGVSDVRSGCRCDGKVFLFIDDDEQGQEFMTMSSRGCCSLLVYTIDTDTWVRYELRGIKTIWQIVPDLPDWGREEHFSQDLVSLGDTVYLVDHGRDNVVVDLLYRDGRVLEPHERTGHTERISLPGAPQCFDMCSGREVLIRAADWGGVNGEGPPEALRNISMTYRLSPAHEFVTEMHMYDPDCWHSQNLQEYRYSALKRLNVRPGGELHTQMENTTRSAYFLWDRVAGEVYGLHLCHFTMQDLCQIDDNNVLTLVYNGTRREQDTGLYLRRLDHHLIRTQAGCVTAEDFGVRTVEEPTPRRRPE</sequence>
<dbReference type="EMBL" id="BDIP01001568">
    <property type="protein sequence ID" value="GIQ84670.1"/>
    <property type="molecule type" value="Genomic_DNA"/>
</dbReference>